<keyword evidence="1" id="KW-0449">Lipoprotein</keyword>
<dbReference type="EMBL" id="JPKR02000003">
    <property type="protein sequence ID" value="KGD71907.1"/>
    <property type="molecule type" value="Genomic_DNA"/>
</dbReference>
<reference evidence="1" key="1">
    <citation type="submission" date="2014-12" db="EMBL/GenBank/DDBJ databases">
        <title>The draft genome of the Tatumella morbirosei type strain, LMG23360T isolated from pineapple rot.</title>
        <authorList>
            <person name="Smits T.H."/>
            <person name="Palmer M."/>
            <person name="Venter S.N."/>
            <person name="Duffy B."/>
            <person name="Steenkamp E.T."/>
            <person name="Chan W.Y."/>
            <person name="Coutinho T.A."/>
            <person name="Coetzee M.P."/>
            <person name="De Maayer P."/>
        </authorList>
    </citation>
    <scope>NUCLEOTIDE SEQUENCE [LARGE SCALE GENOMIC DNA]</scope>
    <source>
        <strain evidence="1">LMG 23360</strain>
    </source>
</reference>
<gene>
    <name evidence="1" type="ORF">HA49_13850</name>
</gene>
<dbReference type="AlphaFoldDB" id="A0A095T5D2"/>
<comment type="caution">
    <text evidence="1">The sequence shown here is derived from an EMBL/GenBank/DDBJ whole genome shotgun (WGS) entry which is preliminary data.</text>
</comment>
<dbReference type="Pfam" id="PF13987">
    <property type="entry name" value="YedD"/>
    <property type="match status" value="1"/>
</dbReference>
<dbReference type="InterPro" id="IPR038624">
    <property type="entry name" value="YedD-like_sf"/>
</dbReference>
<organism evidence="1 2">
    <name type="scientific">Tatumella morbirosei</name>
    <dbReference type="NCBI Taxonomy" id="642227"/>
    <lineage>
        <taxon>Bacteria</taxon>
        <taxon>Pseudomonadati</taxon>
        <taxon>Pseudomonadota</taxon>
        <taxon>Gammaproteobacteria</taxon>
        <taxon>Enterobacterales</taxon>
        <taxon>Erwiniaceae</taxon>
        <taxon>Tatumella</taxon>
    </lineage>
</organism>
<dbReference type="Proteomes" id="UP000029577">
    <property type="component" value="Unassembled WGS sequence"/>
</dbReference>
<dbReference type="RefSeq" id="WP_038021028.1">
    <property type="nucleotide sequence ID" value="NZ_JPKR02000003.1"/>
</dbReference>
<dbReference type="OrthoDB" id="6518935at2"/>
<keyword evidence="2" id="KW-1185">Reference proteome</keyword>
<accession>A0A095T5D2</accession>
<protein>
    <submittedName>
        <fullName evidence="1">Lipoprotein</fullName>
    </submittedName>
</protein>
<dbReference type="eggNOG" id="ENOG502ZQUD">
    <property type="taxonomic scope" value="Bacteria"/>
</dbReference>
<evidence type="ECO:0000313" key="2">
    <source>
        <dbReference type="Proteomes" id="UP000029577"/>
    </source>
</evidence>
<dbReference type="InterPro" id="IPR025596">
    <property type="entry name" value="YedD"/>
</dbReference>
<dbReference type="NCBIfam" id="NF007705">
    <property type="entry name" value="PRK10397.1"/>
    <property type="match status" value="1"/>
</dbReference>
<proteinExistence type="predicted"/>
<name>A0A095T5D2_9GAMM</name>
<dbReference type="PROSITE" id="PS51257">
    <property type="entry name" value="PROKAR_LIPOPROTEIN"/>
    <property type="match status" value="1"/>
</dbReference>
<sequence length="159" mass="17323">MKKWMLLPMLALAGCVQITNYQQAVKLPAPAGIAGVWQTDGPQKGLVSPQAMASLLITPQGDTLDCRQWQRVIAKPGKLARVDDKVVNINRQLRAMHLKLVGDTLHYDGLTLKKVSQPTVECQKALAESESHPEQPVIQDIQPTLLLNHFASGETSPAG</sequence>
<dbReference type="Gene3D" id="2.40.128.500">
    <property type="entry name" value="YedD-like protein"/>
    <property type="match status" value="1"/>
</dbReference>
<evidence type="ECO:0000313" key="1">
    <source>
        <dbReference type="EMBL" id="KGD71907.1"/>
    </source>
</evidence>